<gene>
    <name evidence="1" type="ORF">Kuja_0580</name>
</gene>
<dbReference type="EMBL" id="MN718199">
    <property type="protein sequence ID" value="QGZ16049.1"/>
    <property type="molecule type" value="Genomic_DNA"/>
</dbReference>
<evidence type="ECO:0000313" key="2">
    <source>
        <dbReference type="Proteomes" id="UP000433471"/>
    </source>
</evidence>
<keyword evidence="2" id="KW-1185">Reference proteome</keyword>
<proteinExistence type="predicted"/>
<accession>A0A6B9J9C7</accession>
<dbReference type="InterPro" id="IPR024364">
    <property type="entry name" value="Baseplate_phage_T4-like"/>
</dbReference>
<sequence>MKQLPKIPRTRRSFTCKEVKGEIVYQAFSMGMTSVLLEAKEESNVGVLLTALEHVVEDVLVSDQDIKKIPIHIIEKIFVRARSISLGSEIDLNYTCKKKVVIDENTSHECGGKMELKLDLDTVDIVYNEDFKNVFELEGGYSLKLGEPTIDRFKKLENVLTGETKDPKPTDIVKLFFECIYTDEEVWSVDEIEEEQLDQFIKDLDASVMLKVITDFYAKLPYFGTNIELKCPSCGAQHKTTLRGVQNLFQ</sequence>
<evidence type="ECO:0000313" key="1">
    <source>
        <dbReference type="EMBL" id="QGZ16049.1"/>
    </source>
</evidence>
<dbReference type="Proteomes" id="UP000433471">
    <property type="component" value="Segment"/>
</dbReference>
<reference evidence="1 2" key="1">
    <citation type="submission" date="2019-11" db="EMBL/GenBank/DDBJ databases">
        <title>Characterization of a novel member of the family Ackermannviridae.</title>
        <authorList>
            <person name="Maina A.N."/>
            <person name="Mwaura F.B."/>
            <person name="Jumba M."/>
        </authorList>
    </citation>
    <scope>NUCLEOTIDE SEQUENCE [LARGE SCALE GENOMIC DNA]</scope>
</reference>
<dbReference type="Pfam" id="PF12322">
    <property type="entry name" value="T4_baseplate"/>
    <property type="match status" value="1"/>
</dbReference>
<name>A0A6B9J9C7_9CAUD</name>
<protein>
    <submittedName>
        <fullName evidence="1">Baseplate hub subunit</fullName>
    </submittedName>
</protein>
<organism evidence="1 2">
    <name type="scientific">Vibrio phage vB_VchM_Kuja</name>
    <dbReference type="NCBI Taxonomy" id="2686437"/>
    <lineage>
        <taxon>Viruses</taxon>
        <taxon>Duplodnaviria</taxon>
        <taxon>Heunggongvirae</taxon>
        <taxon>Uroviricota</taxon>
        <taxon>Caudoviricetes</taxon>
        <taxon>Pantevenvirales</taxon>
        <taxon>Ackermannviridae</taxon>
        <taxon>Kujavirus</taxon>
        <taxon>Kujavirus kuja</taxon>
    </lineage>
</organism>